<feature type="domain" description="RCK C-terminal" evidence="2">
    <location>
        <begin position="515"/>
        <end position="598"/>
    </location>
</feature>
<dbReference type="InterPro" id="IPR050721">
    <property type="entry name" value="Trk_Ktr_HKT_K-transport"/>
</dbReference>
<dbReference type="SUPFAM" id="SSF51735">
    <property type="entry name" value="NAD(P)-binding Rossmann-fold domains"/>
    <property type="match status" value="2"/>
</dbReference>
<keyword evidence="4" id="KW-1185">Reference proteome</keyword>
<dbReference type="SUPFAM" id="SSF116726">
    <property type="entry name" value="TrkA C-terminal domain-like"/>
    <property type="match status" value="1"/>
</dbReference>
<dbReference type="EMBL" id="BLAY01000254">
    <property type="protein sequence ID" value="GET43798.1"/>
    <property type="molecule type" value="Genomic_DNA"/>
</dbReference>
<protein>
    <submittedName>
        <fullName evidence="3">TrkA-N domain protein</fullName>
    </submittedName>
</protein>
<dbReference type="Pfam" id="PF02254">
    <property type="entry name" value="TrkA_N"/>
    <property type="match status" value="2"/>
</dbReference>
<organism evidence="3 4">
    <name type="scientific">Microseira wollei NIES-4236</name>
    <dbReference type="NCBI Taxonomy" id="2530354"/>
    <lineage>
        <taxon>Bacteria</taxon>
        <taxon>Bacillati</taxon>
        <taxon>Cyanobacteriota</taxon>
        <taxon>Cyanophyceae</taxon>
        <taxon>Oscillatoriophycideae</taxon>
        <taxon>Aerosakkonematales</taxon>
        <taxon>Aerosakkonemataceae</taxon>
        <taxon>Microseira</taxon>
    </lineage>
</organism>
<evidence type="ECO:0000256" key="1">
    <source>
        <dbReference type="SAM" id="Phobius"/>
    </source>
</evidence>
<name>A0AAV3XQ44_9CYAN</name>
<keyword evidence="1" id="KW-0472">Membrane</keyword>
<dbReference type="PROSITE" id="PS51202">
    <property type="entry name" value="RCK_C"/>
    <property type="match status" value="1"/>
</dbReference>
<comment type="caution">
    <text evidence="3">The sequence shown here is derived from an EMBL/GenBank/DDBJ whole genome shotgun (WGS) entry which is preliminary data.</text>
</comment>
<sequence length="680" mass="75722">MDIPASSQVRLERFLVCGLGSVGQHCVAALKEFGVSVSGIDKATPKNWEIPNLPRLLDDLIIGDCRQPSVLEQANIRQCRAVLIVTSKERVNIETALEVRELNRQTRLVVRSAQENLNQLLAEQLGNYVALEPTQMPAAALALAALGSEALGSFKLDGQWLRVVLHQVQPSDRWCNVRLLHELNTHRRLILCHTPNSAQPAKSFHEWEPDVRVQAGDTLVYIETTEPSASNSQEWAKVTPQNYSSLLARFKSLNWRNIEHKLVKVWEAIAQEQTRRVATISGIVLLTLLIGGTILFKFSYKDRTKLQDALNLTIVLLMGGFDNVFGQLEMPFPIPWWLYLFSIILTAAGTIFVGFFYALLTEKVLVARFELSQRRPPIPQQNHVVIIGLDGLGQRVATLLQEFKQPLVGIFLNSDFDQKILPQMPLIVGNLNETLAKANLATAKSVIVETDDEMLNLEIGLMARAANPNSHLVIRTFEQRLTDNLPHLLPKAHILHANALAAEAFAGAAFGENILSLFRLFNQTVLVAEYRIEANDTLNGFLLAEVAYGYGVVPILYHKPPDFATFMPGDDTRLALGDRLIILATIEGLRRIEQGAVSIVWRRFKVRVEKALFPASVFEGANAIARISGCDLGTARNLMNNLPATLGLPLYKHQAQRLVRELSKLQAIARIIPITDSRAC</sequence>
<evidence type="ECO:0000313" key="4">
    <source>
        <dbReference type="Proteomes" id="UP001050975"/>
    </source>
</evidence>
<dbReference type="AlphaFoldDB" id="A0AAV3XQ44"/>
<dbReference type="PANTHER" id="PTHR43833">
    <property type="entry name" value="POTASSIUM CHANNEL PROTEIN 2-RELATED-RELATED"/>
    <property type="match status" value="1"/>
</dbReference>
<dbReference type="InterPro" id="IPR003148">
    <property type="entry name" value="RCK_N"/>
</dbReference>
<keyword evidence="1" id="KW-0812">Transmembrane</keyword>
<dbReference type="PANTHER" id="PTHR43833:SF11">
    <property type="entry name" value="VOLTAGE-GATED POTASSIUM CHANNEL KCH"/>
    <property type="match status" value="1"/>
</dbReference>
<proteinExistence type="predicted"/>
<dbReference type="InterPro" id="IPR036721">
    <property type="entry name" value="RCK_C_sf"/>
</dbReference>
<dbReference type="InterPro" id="IPR006037">
    <property type="entry name" value="RCK_C"/>
</dbReference>
<dbReference type="InterPro" id="IPR036291">
    <property type="entry name" value="NAD(P)-bd_dom_sf"/>
</dbReference>
<evidence type="ECO:0000313" key="3">
    <source>
        <dbReference type="EMBL" id="GET43798.1"/>
    </source>
</evidence>
<gene>
    <name evidence="3" type="ORF">MiSe_86240</name>
</gene>
<dbReference type="GO" id="GO:0008324">
    <property type="term" value="F:monoatomic cation transmembrane transporter activity"/>
    <property type="evidence" value="ECO:0007669"/>
    <property type="project" value="InterPro"/>
</dbReference>
<dbReference type="Proteomes" id="UP001050975">
    <property type="component" value="Unassembled WGS sequence"/>
</dbReference>
<dbReference type="Gene3D" id="3.40.50.720">
    <property type="entry name" value="NAD(P)-binding Rossmann-like Domain"/>
    <property type="match status" value="2"/>
</dbReference>
<evidence type="ECO:0000259" key="2">
    <source>
        <dbReference type="PROSITE" id="PS51202"/>
    </source>
</evidence>
<reference evidence="3" key="1">
    <citation type="submission" date="2019-10" db="EMBL/GenBank/DDBJ databases">
        <title>Draft genome sequece of Microseira wollei NIES-4236.</title>
        <authorList>
            <person name="Yamaguchi H."/>
            <person name="Suzuki S."/>
            <person name="Kawachi M."/>
        </authorList>
    </citation>
    <scope>NUCLEOTIDE SEQUENCE</scope>
    <source>
        <strain evidence="3">NIES-4236</strain>
    </source>
</reference>
<feature type="transmembrane region" description="Helical" evidence="1">
    <location>
        <begin position="277"/>
        <end position="296"/>
    </location>
</feature>
<keyword evidence="1" id="KW-1133">Transmembrane helix</keyword>
<accession>A0AAV3XQ44</accession>
<feature type="transmembrane region" description="Helical" evidence="1">
    <location>
        <begin position="308"/>
        <end position="325"/>
    </location>
</feature>
<dbReference type="RefSeq" id="WP_226592962.1">
    <property type="nucleotide sequence ID" value="NZ_BLAY01000254.1"/>
</dbReference>
<feature type="transmembrane region" description="Helical" evidence="1">
    <location>
        <begin position="337"/>
        <end position="360"/>
    </location>
</feature>
<dbReference type="GO" id="GO:0006813">
    <property type="term" value="P:potassium ion transport"/>
    <property type="evidence" value="ECO:0007669"/>
    <property type="project" value="InterPro"/>
</dbReference>